<proteinExistence type="predicted"/>
<keyword evidence="2" id="KW-0812">Transmembrane</keyword>
<keyword evidence="2" id="KW-1133">Transmembrane helix</keyword>
<feature type="transmembrane region" description="Helical" evidence="2">
    <location>
        <begin position="6"/>
        <end position="22"/>
    </location>
</feature>
<dbReference type="AlphaFoldDB" id="A0A1I2N546"/>
<evidence type="ECO:0000256" key="2">
    <source>
        <dbReference type="SAM" id="Phobius"/>
    </source>
</evidence>
<keyword evidence="4" id="KW-1185">Reference proteome</keyword>
<evidence type="ECO:0000313" key="4">
    <source>
        <dbReference type="Proteomes" id="UP000199116"/>
    </source>
</evidence>
<protein>
    <recommendedName>
        <fullName evidence="5">Hydrolase</fullName>
    </recommendedName>
</protein>
<evidence type="ECO:0008006" key="5">
    <source>
        <dbReference type="Google" id="ProtNLM"/>
    </source>
</evidence>
<dbReference type="EMBL" id="FOOH01000018">
    <property type="protein sequence ID" value="SFF98558.1"/>
    <property type="molecule type" value="Genomic_DNA"/>
</dbReference>
<organism evidence="3 4">
    <name type="scientific">Salegentibacter agarivorans</name>
    <dbReference type="NCBI Taxonomy" id="345907"/>
    <lineage>
        <taxon>Bacteria</taxon>
        <taxon>Pseudomonadati</taxon>
        <taxon>Bacteroidota</taxon>
        <taxon>Flavobacteriia</taxon>
        <taxon>Flavobacteriales</taxon>
        <taxon>Flavobacteriaceae</taxon>
        <taxon>Salegentibacter</taxon>
    </lineage>
</organism>
<gene>
    <name evidence="3" type="ORF">SAMN04488033_11860</name>
</gene>
<dbReference type="RefSeq" id="WP_093305433.1">
    <property type="nucleotide sequence ID" value="NZ_FOOH01000018.1"/>
</dbReference>
<keyword evidence="2" id="KW-0472">Membrane</keyword>
<accession>A0A1I2N546</accession>
<feature type="coiled-coil region" evidence="1">
    <location>
        <begin position="28"/>
        <end position="58"/>
    </location>
</feature>
<sequence length="166" mass="19345">MRKNLLLYLFIFSLLFTIFIYVNDKKILDARDAEIQKLKAEVERLELENESAAALNQNESYFSLMDNEDAMTYFENKGIEAEDVREAIENELMNQNKVDVDNSYVPFDGIEGNMHINNIKVLNHKWVIADFTDGTYWGEVFFTYFIDENGKPELIAEKSFIYPAAN</sequence>
<evidence type="ECO:0000256" key="1">
    <source>
        <dbReference type="SAM" id="Coils"/>
    </source>
</evidence>
<dbReference type="Proteomes" id="UP000199116">
    <property type="component" value="Unassembled WGS sequence"/>
</dbReference>
<keyword evidence="1" id="KW-0175">Coiled coil</keyword>
<name>A0A1I2N546_9FLAO</name>
<evidence type="ECO:0000313" key="3">
    <source>
        <dbReference type="EMBL" id="SFF98558.1"/>
    </source>
</evidence>
<reference evidence="4" key="1">
    <citation type="submission" date="2016-10" db="EMBL/GenBank/DDBJ databases">
        <authorList>
            <person name="Varghese N."/>
            <person name="Submissions S."/>
        </authorList>
    </citation>
    <scope>NUCLEOTIDE SEQUENCE [LARGE SCALE GENOMIC DNA]</scope>
    <source>
        <strain evidence="4">DSM 23515</strain>
    </source>
</reference>